<dbReference type="GO" id="GO:0000166">
    <property type="term" value="F:nucleotide binding"/>
    <property type="evidence" value="ECO:0007669"/>
    <property type="project" value="InterPro"/>
</dbReference>
<dbReference type="AlphaFoldDB" id="X1GNQ1"/>
<dbReference type="SUPFAM" id="SSF55347">
    <property type="entry name" value="Glyceraldehyde-3-phosphate dehydrogenase-like, C-terminal domain"/>
    <property type="match status" value="1"/>
</dbReference>
<dbReference type="EMBL" id="BARU01020017">
    <property type="protein sequence ID" value="GAH59501.1"/>
    <property type="molecule type" value="Genomic_DNA"/>
</dbReference>
<dbReference type="InterPro" id="IPR036291">
    <property type="entry name" value="NAD(P)-bd_dom_sf"/>
</dbReference>
<organism evidence="3">
    <name type="scientific">marine sediment metagenome</name>
    <dbReference type="NCBI Taxonomy" id="412755"/>
    <lineage>
        <taxon>unclassified sequences</taxon>
        <taxon>metagenomes</taxon>
        <taxon>ecological metagenomes</taxon>
    </lineage>
</organism>
<sequence>MLKAEELDVVSICTGPDTHYEIARACLERQLAIFCEKPLTRSVEEAQALVRLVEKKKVRFGVNFNSRFSAPYQKAKQWVEGDRVHYISVTLFEHVPLKDSLNVREDFLVTDAACHLFDLMRFLNSEIVEIYATLAKLGLDIWSDINVHCRFENESSGTLVISFARGEFESQHPIERAEIVTNRKRVVVDNICERVTMFPHA</sequence>
<comment type="caution">
    <text evidence="3">The sequence shown here is derived from an EMBL/GenBank/DDBJ whole genome shotgun (WGS) entry which is preliminary data.</text>
</comment>
<dbReference type="Pfam" id="PF22725">
    <property type="entry name" value="GFO_IDH_MocA_C3"/>
    <property type="match status" value="1"/>
</dbReference>
<dbReference type="SUPFAM" id="SSF51735">
    <property type="entry name" value="NAD(P)-binding Rossmann-fold domains"/>
    <property type="match status" value="1"/>
</dbReference>
<protein>
    <submittedName>
        <fullName evidence="3">Uncharacterized protein</fullName>
    </submittedName>
</protein>
<feature type="domain" description="GFO/IDH/MocA-like oxidoreductase" evidence="2">
    <location>
        <begin position="107"/>
        <end position="167"/>
    </location>
</feature>
<evidence type="ECO:0000259" key="1">
    <source>
        <dbReference type="Pfam" id="PF01408"/>
    </source>
</evidence>
<accession>X1GNQ1</accession>
<evidence type="ECO:0000259" key="2">
    <source>
        <dbReference type="Pfam" id="PF22725"/>
    </source>
</evidence>
<name>X1GNQ1_9ZZZZ</name>
<dbReference type="InterPro" id="IPR000683">
    <property type="entry name" value="Gfo/Idh/MocA-like_OxRdtase_N"/>
</dbReference>
<reference evidence="3" key="1">
    <citation type="journal article" date="2014" name="Front. Microbiol.">
        <title>High frequency of phylogenetically diverse reductive dehalogenase-homologous genes in deep subseafloor sedimentary metagenomes.</title>
        <authorList>
            <person name="Kawai M."/>
            <person name="Futagami T."/>
            <person name="Toyoda A."/>
            <person name="Takaki Y."/>
            <person name="Nishi S."/>
            <person name="Hori S."/>
            <person name="Arai W."/>
            <person name="Tsubouchi T."/>
            <person name="Morono Y."/>
            <person name="Uchiyama I."/>
            <person name="Ito T."/>
            <person name="Fujiyama A."/>
            <person name="Inagaki F."/>
            <person name="Takami H."/>
        </authorList>
    </citation>
    <scope>NUCLEOTIDE SEQUENCE</scope>
    <source>
        <strain evidence="3">Expedition CK06-06</strain>
    </source>
</reference>
<dbReference type="Gene3D" id="3.40.50.720">
    <property type="entry name" value="NAD(P)-binding Rossmann-like Domain"/>
    <property type="match status" value="1"/>
</dbReference>
<dbReference type="InterPro" id="IPR055170">
    <property type="entry name" value="GFO_IDH_MocA-like_dom"/>
</dbReference>
<dbReference type="Gene3D" id="3.30.360.10">
    <property type="entry name" value="Dihydrodipicolinate Reductase, domain 2"/>
    <property type="match status" value="1"/>
</dbReference>
<dbReference type="InterPro" id="IPR051450">
    <property type="entry name" value="Gfo/Idh/MocA_Oxidoreductases"/>
</dbReference>
<feature type="domain" description="Gfo/Idh/MocA-like oxidoreductase N-terminal" evidence="1">
    <location>
        <begin position="1"/>
        <end position="64"/>
    </location>
</feature>
<dbReference type="PANTHER" id="PTHR43377">
    <property type="entry name" value="BILIVERDIN REDUCTASE A"/>
    <property type="match status" value="1"/>
</dbReference>
<dbReference type="PANTHER" id="PTHR43377:SF1">
    <property type="entry name" value="BILIVERDIN REDUCTASE A"/>
    <property type="match status" value="1"/>
</dbReference>
<gene>
    <name evidence="3" type="ORF">S03H2_32918</name>
</gene>
<proteinExistence type="predicted"/>
<feature type="non-terminal residue" evidence="3">
    <location>
        <position position="201"/>
    </location>
</feature>
<evidence type="ECO:0000313" key="3">
    <source>
        <dbReference type="EMBL" id="GAH59501.1"/>
    </source>
</evidence>
<dbReference type="Pfam" id="PF01408">
    <property type="entry name" value="GFO_IDH_MocA"/>
    <property type="match status" value="1"/>
</dbReference>